<reference evidence="2 3" key="1">
    <citation type="submission" date="2019-02" db="EMBL/GenBank/DDBJ databases">
        <title>Deep-cultivation of Planctomycetes and their phenomic and genomic characterization uncovers novel biology.</title>
        <authorList>
            <person name="Wiegand S."/>
            <person name="Jogler M."/>
            <person name="Boedeker C."/>
            <person name="Pinto D."/>
            <person name="Vollmers J."/>
            <person name="Rivas-Marin E."/>
            <person name="Kohn T."/>
            <person name="Peeters S.H."/>
            <person name="Heuer A."/>
            <person name="Rast P."/>
            <person name="Oberbeckmann S."/>
            <person name="Bunk B."/>
            <person name="Jeske O."/>
            <person name="Meyerdierks A."/>
            <person name="Storesund J.E."/>
            <person name="Kallscheuer N."/>
            <person name="Luecker S."/>
            <person name="Lage O.M."/>
            <person name="Pohl T."/>
            <person name="Merkel B.J."/>
            <person name="Hornburger P."/>
            <person name="Mueller R.-W."/>
            <person name="Bruemmer F."/>
            <person name="Labrenz M."/>
            <person name="Spormann A.M."/>
            <person name="Op Den Camp H."/>
            <person name="Overmann J."/>
            <person name="Amann R."/>
            <person name="Jetten M.S.M."/>
            <person name="Mascher T."/>
            <person name="Medema M.H."/>
            <person name="Devos D.P."/>
            <person name="Kaster A.-K."/>
            <person name="Ovreas L."/>
            <person name="Rohde M."/>
            <person name="Galperin M.Y."/>
            <person name="Jogler C."/>
        </authorList>
    </citation>
    <scope>NUCLEOTIDE SEQUENCE [LARGE SCALE GENOMIC DNA]</scope>
    <source>
        <strain evidence="2 3">V7</strain>
    </source>
</reference>
<sequence length="187" mass="19588">MTMRTIVANADLNCSAGKVSAGDAIAMIETDLEVGELVSLLRRSDMTTVVGERDQADGNQDDGEPDAEDADPPAAMTVDSPETAQVKPTDKIDDDSNVPPADDGQANNPPDGQANNPSDDQAEQDDDESPPLADVLEEEHAEFLASVNVRTIAELEAWIATGHRPSEIKGIGPKGEADILAATGLSL</sequence>
<proteinExistence type="predicted"/>
<feature type="compositionally biased region" description="Acidic residues" evidence="1">
    <location>
        <begin position="120"/>
        <end position="135"/>
    </location>
</feature>
<accession>A0A5C6FU79</accession>
<gene>
    <name evidence="2" type="ORF">V7x_20250</name>
</gene>
<name>A0A5C6FU79_9PLAN</name>
<dbReference type="EMBL" id="SJPZ01000001">
    <property type="protein sequence ID" value="TWU66459.1"/>
    <property type="molecule type" value="Genomic_DNA"/>
</dbReference>
<dbReference type="AlphaFoldDB" id="A0A5C6FU79"/>
<evidence type="ECO:0000256" key="1">
    <source>
        <dbReference type="SAM" id="MobiDB-lite"/>
    </source>
</evidence>
<dbReference type="RefSeq" id="WP_146413086.1">
    <property type="nucleotide sequence ID" value="NZ_SJPZ01000001.1"/>
</dbReference>
<evidence type="ECO:0000313" key="2">
    <source>
        <dbReference type="EMBL" id="TWU66459.1"/>
    </source>
</evidence>
<comment type="caution">
    <text evidence="2">The sequence shown here is derived from an EMBL/GenBank/DDBJ whole genome shotgun (WGS) entry which is preliminary data.</text>
</comment>
<dbReference type="OrthoDB" id="9921791at2"/>
<feature type="compositionally biased region" description="Polar residues" evidence="1">
    <location>
        <begin position="105"/>
        <end position="116"/>
    </location>
</feature>
<dbReference type="Proteomes" id="UP000316476">
    <property type="component" value="Unassembled WGS sequence"/>
</dbReference>
<evidence type="ECO:0000313" key="3">
    <source>
        <dbReference type="Proteomes" id="UP000316476"/>
    </source>
</evidence>
<feature type="region of interest" description="Disordered" evidence="1">
    <location>
        <begin position="48"/>
        <end position="135"/>
    </location>
</feature>
<organism evidence="2 3">
    <name type="scientific">Crateriforma conspicua</name>
    <dbReference type="NCBI Taxonomy" id="2527996"/>
    <lineage>
        <taxon>Bacteria</taxon>
        <taxon>Pseudomonadati</taxon>
        <taxon>Planctomycetota</taxon>
        <taxon>Planctomycetia</taxon>
        <taxon>Planctomycetales</taxon>
        <taxon>Planctomycetaceae</taxon>
        <taxon>Crateriforma</taxon>
    </lineage>
</organism>
<protein>
    <submittedName>
        <fullName evidence="2">Uncharacterized protein</fullName>
    </submittedName>
</protein>
<feature type="compositionally biased region" description="Acidic residues" evidence="1">
    <location>
        <begin position="59"/>
        <end position="71"/>
    </location>
</feature>